<feature type="domain" description="HTH cro/C1-type" evidence="3">
    <location>
        <begin position="12"/>
        <end position="66"/>
    </location>
</feature>
<feature type="transmembrane region" description="Helical" evidence="2">
    <location>
        <begin position="149"/>
        <end position="170"/>
    </location>
</feature>
<dbReference type="RefSeq" id="WP_120788186.1">
    <property type="nucleotide sequence ID" value="NZ_CP032624.1"/>
</dbReference>
<protein>
    <submittedName>
        <fullName evidence="4">XRE family transcriptional regulator</fullName>
    </submittedName>
</protein>
<keyword evidence="2" id="KW-0812">Transmembrane</keyword>
<organism evidence="4 5">
    <name type="scientific">Gryllotalpicola protaetiae</name>
    <dbReference type="NCBI Taxonomy" id="2419771"/>
    <lineage>
        <taxon>Bacteria</taxon>
        <taxon>Bacillati</taxon>
        <taxon>Actinomycetota</taxon>
        <taxon>Actinomycetes</taxon>
        <taxon>Micrococcales</taxon>
        <taxon>Microbacteriaceae</taxon>
        <taxon>Gryllotalpicola</taxon>
    </lineage>
</organism>
<accession>A0A387BK36</accession>
<sequence>MTPSKKAFGQFVIAKRQAAGLTQRELADRVFITESAVSKWERGLSYPDITLVGPLAEALRVSEGELINASDDHASQQVEREARVYRRWRASLLWSTSIAYATTLVTCFIVNLSVEHTLSWYWVVVAAVALAFSLTTLPLLALPVLHRGWLVLGAGLFSLFALLAIVRLLYSDDGGWLLIAICAVMFAAVLVFGPIWFATRPLPTPVSHHRTVLALGADTVALVLLLLVIALVNGDLASFVTQSLPITAVCLVMPWVIALVIRYLPIAGLYRAGIAVAFAGVYLFAVLQPALDRLTGDHQERPVDLGRWQAEYINGNVNVLTLIGTVLIGAVLALAAALRGGQRTRELR</sequence>
<dbReference type="PANTHER" id="PTHR46558">
    <property type="entry name" value="TRACRIPTIONAL REGULATORY PROTEIN-RELATED-RELATED"/>
    <property type="match status" value="1"/>
</dbReference>
<feature type="transmembrane region" description="Helical" evidence="2">
    <location>
        <begin position="268"/>
        <end position="287"/>
    </location>
</feature>
<keyword evidence="5" id="KW-1185">Reference proteome</keyword>
<evidence type="ECO:0000256" key="1">
    <source>
        <dbReference type="ARBA" id="ARBA00023125"/>
    </source>
</evidence>
<keyword evidence="2" id="KW-1133">Transmembrane helix</keyword>
<proteinExistence type="predicted"/>
<dbReference type="OrthoDB" id="9805856at2"/>
<gene>
    <name evidence="4" type="ORF">D7I44_03345</name>
</gene>
<reference evidence="4 5" key="1">
    <citation type="submission" date="2018-09" db="EMBL/GenBank/DDBJ databases">
        <title>Genome sequencing of strain 2DFW10M-5.</title>
        <authorList>
            <person name="Heo J."/>
            <person name="Kim S.-J."/>
            <person name="Kwon S.-W."/>
        </authorList>
    </citation>
    <scope>NUCLEOTIDE SEQUENCE [LARGE SCALE GENOMIC DNA]</scope>
    <source>
        <strain evidence="4 5">2DFW10M-5</strain>
    </source>
</reference>
<keyword evidence="1" id="KW-0238">DNA-binding</keyword>
<dbReference type="PROSITE" id="PS50943">
    <property type="entry name" value="HTH_CROC1"/>
    <property type="match status" value="1"/>
</dbReference>
<evidence type="ECO:0000256" key="2">
    <source>
        <dbReference type="SAM" id="Phobius"/>
    </source>
</evidence>
<evidence type="ECO:0000313" key="5">
    <source>
        <dbReference type="Proteomes" id="UP000275069"/>
    </source>
</evidence>
<dbReference type="SMART" id="SM00530">
    <property type="entry name" value="HTH_XRE"/>
    <property type="match status" value="1"/>
</dbReference>
<dbReference type="SUPFAM" id="SSF47413">
    <property type="entry name" value="lambda repressor-like DNA-binding domains"/>
    <property type="match status" value="1"/>
</dbReference>
<feature type="transmembrane region" description="Helical" evidence="2">
    <location>
        <begin position="244"/>
        <end position="261"/>
    </location>
</feature>
<dbReference type="PANTHER" id="PTHR46558:SF11">
    <property type="entry name" value="HTH-TYPE TRANSCRIPTIONAL REGULATOR XRE"/>
    <property type="match status" value="1"/>
</dbReference>
<feature type="transmembrane region" description="Helical" evidence="2">
    <location>
        <begin position="176"/>
        <end position="199"/>
    </location>
</feature>
<feature type="transmembrane region" description="Helical" evidence="2">
    <location>
        <begin position="120"/>
        <end position="142"/>
    </location>
</feature>
<dbReference type="KEGG" id="gry:D7I44_03345"/>
<dbReference type="Pfam" id="PF01381">
    <property type="entry name" value="HTH_3"/>
    <property type="match status" value="1"/>
</dbReference>
<keyword evidence="2" id="KW-0472">Membrane</keyword>
<dbReference type="Proteomes" id="UP000275069">
    <property type="component" value="Chromosome"/>
</dbReference>
<dbReference type="InterPro" id="IPR010982">
    <property type="entry name" value="Lambda_DNA-bd_dom_sf"/>
</dbReference>
<dbReference type="GO" id="GO:0003677">
    <property type="term" value="F:DNA binding"/>
    <property type="evidence" value="ECO:0007669"/>
    <property type="project" value="UniProtKB-KW"/>
</dbReference>
<evidence type="ECO:0000313" key="4">
    <source>
        <dbReference type="EMBL" id="AYG02652.1"/>
    </source>
</evidence>
<dbReference type="Gene3D" id="1.10.260.40">
    <property type="entry name" value="lambda repressor-like DNA-binding domains"/>
    <property type="match status" value="1"/>
</dbReference>
<dbReference type="CDD" id="cd00093">
    <property type="entry name" value="HTH_XRE"/>
    <property type="match status" value="1"/>
</dbReference>
<dbReference type="EMBL" id="CP032624">
    <property type="protein sequence ID" value="AYG02652.1"/>
    <property type="molecule type" value="Genomic_DNA"/>
</dbReference>
<dbReference type="AlphaFoldDB" id="A0A387BK36"/>
<name>A0A387BK36_9MICO</name>
<evidence type="ECO:0000259" key="3">
    <source>
        <dbReference type="PROSITE" id="PS50943"/>
    </source>
</evidence>
<feature type="transmembrane region" description="Helical" evidence="2">
    <location>
        <begin position="211"/>
        <end position="232"/>
    </location>
</feature>
<feature type="transmembrane region" description="Helical" evidence="2">
    <location>
        <begin position="317"/>
        <end position="338"/>
    </location>
</feature>
<dbReference type="InterPro" id="IPR001387">
    <property type="entry name" value="Cro/C1-type_HTH"/>
</dbReference>
<feature type="transmembrane region" description="Helical" evidence="2">
    <location>
        <begin position="92"/>
        <end position="114"/>
    </location>
</feature>